<feature type="compositionally biased region" description="Polar residues" evidence="1">
    <location>
        <begin position="1"/>
        <end position="16"/>
    </location>
</feature>
<dbReference type="AlphaFoldDB" id="A0A0E9PXR1"/>
<protein>
    <submittedName>
        <fullName evidence="2">Uncharacterized protein</fullName>
    </submittedName>
</protein>
<organism evidence="2">
    <name type="scientific">Anguilla anguilla</name>
    <name type="common">European freshwater eel</name>
    <name type="synonym">Muraena anguilla</name>
    <dbReference type="NCBI Taxonomy" id="7936"/>
    <lineage>
        <taxon>Eukaryota</taxon>
        <taxon>Metazoa</taxon>
        <taxon>Chordata</taxon>
        <taxon>Craniata</taxon>
        <taxon>Vertebrata</taxon>
        <taxon>Euteleostomi</taxon>
        <taxon>Actinopterygii</taxon>
        <taxon>Neopterygii</taxon>
        <taxon>Teleostei</taxon>
        <taxon>Anguilliformes</taxon>
        <taxon>Anguillidae</taxon>
        <taxon>Anguilla</taxon>
    </lineage>
</organism>
<evidence type="ECO:0000256" key="1">
    <source>
        <dbReference type="SAM" id="MobiDB-lite"/>
    </source>
</evidence>
<feature type="region of interest" description="Disordered" evidence="1">
    <location>
        <begin position="1"/>
        <end position="24"/>
    </location>
</feature>
<reference evidence="2" key="2">
    <citation type="journal article" date="2015" name="Fish Shellfish Immunol.">
        <title>Early steps in the European eel (Anguilla anguilla)-Vibrio vulnificus interaction in the gills: Role of the RtxA13 toxin.</title>
        <authorList>
            <person name="Callol A."/>
            <person name="Pajuelo D."/>
            <person name="Ebbesson L."/>
            <person name="Teles M."/>
            <person name="MacKenzie S."/>
            <person name="Amaro C."/>
        </authorList>
    </citation>
    <scope>NUCLEOTIDE SEQUENCE</scope>
</reference>
<evidence type="ECO:0000313" key="2">
    <source>
        <dbReference type="EMBL" id="JAH08860.1"/>
    </source>
</evidence>
<accession>A0A0E9PXR1</accession>
<sequence length="24" mass="2635">MKVQSQPFPPTVTFTEGDTVGCHQ</sequence>
<dbReference type="EMBL" id="GBXM01099717">
    <property type="protein sequence ID" value="JAH08860.1"/>
    <property type="molecule type" value="Transcribed_RNA"/>
</dbReference>
<reference evidence="2" key="1">
    <citation type="submission" date="2014-11" db="EMBL/GenBank/DDBJ databases">
        <authorList>
            <person name="Amaro Gonzalez C."/>
        </authorList>
    </citation>
    <scope>NUCLEOTIDE SEQUENCE</scope>
</reference>
<name>A0A0E9PXR1_ANGAN</name>
<proteinExistence type="predicted"/>